<proteinExistence type="predicted"/>
<accession>A0ABD1GMG9</accession>
<evidence type="ECO:0000313" key="1">
    <source>
        <dbReference type="EMBL" id="KAL1545323.1"/>
    </source>
</evidence>
<keyword evidence="2" id="KW-1185">Reference proteome</keyword>
<dbReference type="AlphaFoldDB" id="A0ABD1GMG9"/>
<protein>
    <submittedName>
        <fullName evidence="1">Uncharacterized protein</fullName>
    </submittedName>
</protein>
<gene>
    <name evidence="1" type="ORF">AAHA92_22064</name>
</gene>
<dbReference type="EMBL" id="JBEAFC010000008">
    <property type="protein sequence ID" value="KAL1545323.1"/>
    <property type="molecule type" value="Genomic_DNA"/>
</dbReference>
<dbReference type="Proteomes" id="UP001567538">
    <property type="component" value="Unassembled WGS sequence"/>
</dbReference>
<evidence type="ECO:0000313" key="2">
    <source>
        <dbReference type="Proteomes" id="UP001567538"/>
    </source>
</evidence>
<sequence length="152" mass="17851">MDIIDNRAPSSRFKDLREYGDDNKLQQDFFSSYLEGKKHKKLVNVINGCEIRTIDMSWQGFGGKDDAAIFLMRHMETYMGPNVKDWPTGLANISLKILQNLRGKYCKALLTTSFNYHSVEINNCEKKYFKDNKEKKAKIDKFVEDWMCKKFK</sequence>
<comment type="caution">
    <text evidence="1">The sequence shown here is derived from an EMBL/GenBank/DDBJ whole genome shotgun (WGS) entry which is preliminary data.</text>
</comment>
<reference evidence="1 2" key="1">
    <citation type="submission" date="2024-06" db="EMBL/GenBank/DDBJ databases">
        <title>A chromosome level genome sequence of Diviner's sage (Salvia divinorum).</title>
        <authorList>
            <person name="Ford S.A."/>
            <person name="Ro D.-K."/>
            <person name="Ness R.W."/>
            <person name="Phillips M.A."/>
        </authorList>
    </citation>
    <scope>NUCLEOTIDE SEQUENCE [LARGE SCALE GENOMIC DNA]</scope>
    <source>
        <strain evidence="1">SAF-2024a</strain>
        <tissue evidence="1">Leaf</tissue>
    </source>
</reference>
<organism evidence="1 2">
    <name type="scientific">Salvia divinorum</name>
    <name type="common">Maria pastora</name>
    <name type="synonym">Diviner's sage</name>
    <dbReference type="NCBI Taxonomy" id="28513"/>
    <lineage>
        <taxon>Eukaryota</taxon>
        <taxon>Viridiplantae</taxon>
        <taxon>Streptophyta</taxon>
        <taxon>Embryophyta</taxon>
        <taxon>Tracheophyta</taxon>
        <taxon>Spermatophyta</taxon>
        <taxon>Magnoliopsida</taxon>
        <taxon>eudicotyledons</taxon>
        <taxon>Gunneridae</taxon>
        <taxon>Pentapetalae</taxon>
        <taxon>asterids</taxon>
        <taxon>lamiids</taxon>
        <taxon>Lamiales</taxon>
        <taxon>Lamiaceae</taxon>
        <taxon>Nepetoideae</taxon>
        <taxon>Mentheae</taxon>
        <taxon>Salviinae</taxon>
        <taxon>Salvia</taxon>
        <taxon>Salvia subgen. Calosphace</taxon>
    </lineage>
</organism>
<name>A0ABD1GMG9_SALDI</name>